<comment type="similarity">
    <text evidence="3">Belongs to the RimP family.</text>
</comment>
<keyword evidence="2 3" id="KW-0690">Ribosome biogenesis</keyword>
<dbReference type="GO" id="GO:0006412">
    <property type="term" value="P:translation"/>
    <property type="evidence" value="ECO:0007669"/>
    <property type="project" value="TreeGrafter"/>
</dbReference>
<dbReference type="PATRIC" id="fig|1423754.3.peg.535"/>
<evidence type="ECO:0000259" key="5">
    <source>
        <dbReference type="Pfam" id="PF17384"/>
    </source>
</evidence>
<comment type="caution">
    <text evidence="6">The sequence shown here is derived from an EMBL/GenBank/DDBJ whole genome shotgun (WGS) entry which is preliminary data.</text>
</comment>
<feature type="domain" description="Ribosome maturation factor RimP N-terminal" evidence="4">
    <location>
        <begin position="26"/>
        <end position="101"/>
    </location>
</feature>
<sequence>MSSNAHSFYYGGKFLSKVTDLVRSEIEPIIAARGDEFVDIEYVKEKSQNYLRIYVDKDQPGGIDIDEIAALSEEVSEKLDSLEPDPLPDPYVLELSSPGVERPIKNAKDWEKANGEYIHVGLYQKIDGKKMFEGTLKSYNDEEIELEIKIKTRRKTLTIPRKLIANARFAIEF</sequence>
<dbReference type="CDD" id="cd01734">
    <property type="entry name" value="YlxS_C"/>
    <property type="match status" value="1"/>
</dbReference>
<evidence type="ECO:0000256" key="2">
    <source>
        <dbReference type="ARBA" id="ARBA00022517"/>
    </source>
</evidence>
<dbReference type="Pfam" id="PF17384">
    <property type="entry name" value="DUF150_C"/>
    <property type="match status" value="1"/>
</dbReference>
<dbReference type="GO" id="GO:0005829">
    <property type="term" value="C:cytosol"/>
    <property type="evidence" value="ECO:0007669"/>
    <property type="project" value="TreeGrafter"/>
</dbReference>
<feature type="domain" description="Ribosome maturation factor RimP C-terminal" evidence="5">
    <location>
        <begin position="104"/>
        <end position="173"/>
    </location>
</feature>
<dbReference type="Pfam" id="PF02576">
    <property type="entry name" value="RimP_N"/>
    <property type="match status" value="1"/>
</dbReference>
<name>A0A0R1Y3T8_9LACO</name>
<dbReference type="GO" id="GO:0000028">
    <property type="term" value="P:ribosomal small subunit assembly"/>
    <property type="evidence" value="ECO:0007669"/>
    <property type="project" value="TreeGrafter"/>
</dbReference>
<protein>
    <recommendedName>
        <fullName evidence="3">Ribosome maturation factor RimP</fullName>
    </recommendedName>
</protein>
<dbReference type="EMBL" id="AZGI01000093">
    <property type="protein sequence ID" value="KRM36968.1"/>
    <property type="molecule type" value="Genomic_DNA"/>
</dbReference>
<dbReference type="eggNOG" id="COG0779">
    <property type="taxonomic scope" value="Bacteria"/>
</dbReference>
<organism evidence="6 7">
    <name type="scientific">Lactobacillus hamsteri DSM 5661 = JCM 6256</name>
    <dbReference type="NCBI Taxonomy" id="1423754"/>
    <lineage>
        <taxon>Bacteria</taxon>
        <taxon>Bacillati</taxon>
        <taxon>Bacillota</taxon>
        <taxon>Bacilli</taxon>
        <taxon>Lactobacillales</taxon>
        <taxon>Lactobacillaceae</taxon>
        <taxon>Lactobacillus</taxon>
    </lineage>
</organism>
<dbReference type="InterPro" id="IPR003728">
    <property type="entry name" value="Ribosome_maturation_RimP"/>
</dbReference>
<dbReference type="InterPro" id="IPR036847">
    <property type="entry name" value="RimP_C_sf"/>
</dbReference>
<dbReference type="SUPFAM" id="SSF75420">
    <property type="entry name" value="YhbC-like, N-terminal domain"/>
    <property type="match status" value="1"/>
</dbReference>
<reference evidence="6 7" key="1">
    <citation type="journal article" date="2015" name="Genome Announc.">
        <title>Expanding the biotechnology potential of lactobacilli through comparative genomics of 213 strains and associated genera.</title>
        <authorList>
            <person name="Sun Z."/>
            <person name="Harris H.M."/>
            <person name="McCann A."/>
            <person name="Guo C."/>
            <person name="Argimon S."/>
            <person name="Zhang W."/>
            <person name="Yang X."/>
            <person name="Jeffery I.B."/>
            <person name="Cooney J.C."/>
            <person name="Kagawa T.F."/>
            <person name="Liu W."/>
            <person name="Song Y."/>
            <person name="Salvetti E."/>
            <person name="Wrobel A."/>
            <person name="Rasinkangas P."/>
            <person name="Parkhill J."/>
            <person name="Rea M.C."/>
            <person name="O'Sullivan O."/>
            <person name="Ritari J."/>
            <person name="Douillard F.P."/>
            <person name="Paul Ross R."/>
            <person name="Yang R."/>
            <person name="Briner A.E."/>
            <person name="Felis G.E."/>
            <person name="de Vos W.M."/>
            <person name="Barrangou R."/>
            <person name="Klaenhammer T.R."/>
            <person name="Caufield P.W."/>
            <person name="Cui Y."/>
            <person name="Zhang H."/>
            <person name="O'Toole P.W."/>
        </authorList>
    </citation>
    <scope>NUCLEOTIDE SEQUENCE [LARGE SCALE GENOMIC DNA]</scope>
    <source>
        <strain evidence="6 7">DSM 5661</strain>
    </source>
</reference>
<keyword evidence="7" id="KW-1185">Reference proteome</keyword>
<dbReference type="Proteomes" id="UP000051223">
    <property type="component" value="Unassembled WGS sequence"/>
</dbReference>
<evidence type="ECO:0000313" key="7">
    <source>
        <dbReference type="Proteomes" id="UP000051223"/>
    </source>
</evidence>
<accession>A0A0R1Y3T8</accession>
<proteinExistence type="inferred from homology"/>
<evidence type="ECO:0000256" key="1">
    <source>
        <dbReference type="ARBA" id="ARBA00022490"/>
    </source>
</evidence>
<dbReference type="PANTHER" id="PTHR33867">
    <property type="entry name" value="RIBOSOME MATURATION FACTOR RIMP"/>
    <property type="match status" value="1"/>
</dbReference>
<gene>
    <name evidence="3" type="primary">rimP</name>
    <name evidence="6" type="ORF">FC39_GL000516</name>
</gene>
<dbReference type="AlphaFoldDB" id="A0A0R1Y3T8"/>
<keyword evidence="1 3" id="KW-0963">Cytoplasm</keyword>
<dbReference type="Gene3D" id="3.30.300.70">
    <property type="entry name" value="RimP-like superfamily, N-terminal"/>
    <property type="match status" value="1"/>
</dbReference>
<comment type="subcellular location">
    <subcellularLocation>
        <location evidence="3">Cytoplasm</location>
    </subcellularLocation>
</comment>
<dbReference type="InterPro" id="IPR035956">
    <property type="entry name" value="RimP_N_sf"/>
</dbReference>
<dbReference type="InterPro" id="IPR028989">
    <property type="entry name" value="RimP_N"/>
</dbReference>
<dbReference type="InterPro" id="IPR028998">
    <property type="entry name" value="RimP_C"/>
</dbReference>
<comment type="function">
    <text evidence="3">Required for maturation of 30S ribosomal subunits.</text>
</comment>
<dbReference type="HAMAP" id="MF_01077">
    <property type="entry name" value="RimP"/>
    <property type="match status" value="1"/>
</dbReference>
<dbReference type="SUPFAM" id="SSF74942">
    <property type="entry name" value="YhbC-like, C-terminal domain"/>
    <property type="match status" value="1"/>
</dbReference>
<evidence type="ECO:0000259" key="4">
    <source>
        <dbReference type="Pfam" id="PF02576"/>
    </source>
</evidence>
<evidence type="ECO:0000256" key="3">
    <source>
        <dbReference type="HAMAP-Rule" id="MF_01077"/>
    </source>
</evidence>
<dbReference type="Gene3D" id="2.30.30.180">
    <property type="entry name" value="Ribosome maturation factor RimP, C-terminal domain"/>
    <property type="match status" value="1"/>
</dbReference>
<dbReference type="NCBIfam" id="NF000928">
    <property type="entry name" value="PRK00092.1-2"/>
    <property type="match status" value="1"/>
</dbReference>
<dbReference type="PANTHER" id="PTHR33867:SF1">
    <property type="entry name" value="RIBOSOME MATURATION FACTOR RIMP"/>
    <property type="match status" value="1"/>
</dbReference>
<evidence type="ECO:0000313" key="6">
    <source>
        <dbReference type="EMBL" id="KRM36968.1"/>
    </source>
</evidence>
<dbReference type="STRING" id="1423754.FC39_GL000516"/>